<feature type="domain" description="DUF6531" evidence="2">
    <location>
        <begin position="422"/>
        <end position="493"/>
    </location>
</feature>
<dbReference type="Proteomes" id="UP000199155">
    <property type="component" value="Unassembled WGS sequence"/>
</dbReference>
<evidence type="ECO:0000259" key="2">
    <source>
        <dbReference type="Pfam" id="PF20148"/>
    </source>
</evidence>
<dbReference type="RefSeq" id="WP_093609751.1">
    <property type="nucleotide sequence ID" value="NZ_FNFF01000004.1"/>
</dbReference>
<dbReference type="PANTHER" id="PTHR32305">
    <property type="match status" value="1"/>
</dbReference>
<dbReference type="Pfam" id="PF21725">
    <property type="entry name" value="T7SS_signal"/>
    <property type="match status" value="1"/>
</dbReference>
<feature type="region of interest" description="Disordered" evidence="1">
    <location>
        <begin position="237"/>
        <end position="271"/>
    </location>
</feature>
<dbReference type="NCBIfam" id="TIGR03696">
    <property type="entry name" value="Rhs_assc_core"/>
    <property type="match status" value="1"/>
</dbReference>
<evidence type="ECO:0000259" key="3">
    <source>
        <dbReference type="Pfam" id="PF21725"/>
    </source>
</evidence>
<dbReference type="InterPro" id="IPR022385">
    <property type="entry name" value="Rhs_assc_core"/>
</dbReference>
<organism evidence="4 5">
    <name type="scientific">Streptomyces indicus</name>
    <dbReference type="NCBI Taxonomy" id="417292"/>
    <lineage>
        <taxon>Bacteria</taxon>
        <taxon>Bacillati</taxon>
        <taxon>Actinomycetota</taxon>
        <taxon>Actinomycetes</taxon>
        <taxon>Kitasatosporales</taxon>
        <taxon>Streptomycetaceae</taxon>
        <taxon>Streptomyces</taxon>
    </lineage>
</organism>
<reference evidence="4 5" key="1">
    <citation type="submission" date="2016-10" db="EMBL/GenBank/DDBJ databases">
        <authorList>
            <person name="de Groot N.N."/>
        </authorList>
    </citation>
    <scope>NUCLEOTIDE SEQUENCE [LARGE SCALE GENOMIC DNA]</scope>
    <source>
        <strain evidence="4 5">CGMCC 4.5727</strain>
    </source>
</reference>
<dbReference type="InterPro" id="IPR031325">
    <property type="entry name" value="RHS_repeat"/>
</dbReference>
<feature type="region of interest" description="Disordered" evidence="1">
    <location>
        <begin position="73"/>
        <end position="92"/>
    </location>
</feature>
<dbReference type="EMBL" id="FNFF01000004">
    <property type="protein sequence ID" value="SDK09276.1"/>
    <property type="molecule type" value="Genomic_DNA"/>
</dbReference>
<feature type="domain" description="Putative T7SS secretion signal" evidence="3">
    <location>
        <begin position="26"/>
        <end position="265"/>
    </location>
</feature>
<dbReference type="OrthoDB" id="4981820at2"/>
<dbReference type="NCBIfam" id="TIGR01643">
    <property type="entry name" value="YD_repeat_2x"/>
    <property type="match status" value="14"/>
</dbReference>
<dbReference type="STRING" id="417292.SAMN05421806_104399"/>
<dbReference type="PANTHER" id="PTHR32305:SF15">
    <property type="entry name" value="PROTEIN RHSA-RELATED"/>
    <property type="match status" value="1"/>
</dbReference>
<dbReference type="Pfam" id="PF05593">
    <property type="entry name" value="RHS_repeat"/>
    <property type="match status" value="7"/>
</dbReference>
<dbReference type="Gene3D" id="2.180.10.10">
    <property type="entry name" value="RHS repeat-associated core"/>
    <property type="match status" value="3"/>
</dbReference>
<dbReference type="InterPro" id="IPR006530">
    <property type="entry name" value="YD"/>
</dbReference>
<feature type="region of interest" description="Disordered" evidence="1">
    <location>
        <begin position="207"/>
        <end position="226"/>
    </location>
</feature>
<dbReference type="InterPro" id="IPR045351">
    <property type="entry name" value="DUF6531"/>
</dbReference>
<feature type="compositionally biased region" description="Basic and acidic residues" evidence="1">
    <location>
        <begin position="209"/>
        <end position="226"/>
    </location>
</feature>
<evidence type="ECO:0000313" key="5">
    <source>
        <dbReference type="Proteomes" id="UP000199155"/>
    </source>
</evidence>
<evidence type="ECO:0000256" key="1">
    <source>
        <dbReference type="SAM" id="MobiDB-lite"/>
    </source>
</evidence>
<dbReference type="InterPro" id="IPR049082">
    <property type="entry name" value="T7SS_signal"/>
</dbReference>
<sequence>MGLLDDLSDVGGAIKDGVNDGLGAIEDGIDAGKKALGEGVDWTTDKVGQGLDYVGWESGADAVEDWGDQVASDLGATPGEQQLGQTEDPDELVHGNPEKIRASAKHLKDFHAAFDKVADGMRKVDSSGWAGEGAEAFRKKFGVHPAKWAHAADACEKAGAALSAYADTVKWAQGQAKEAIELYKKGKKTSDDAVTAYNQRVDAYNAKLKANEDPGPRPEPFKDPGKADITKAQEKLAEARKQRNTAGAEAQSKVKAALAHAPAEPPPLDRLGGNIADGFKALDTELTHVVGGVLKGGAGLVNFVRGLNPLDPYNLTHPAEYLQNASMTLSGLVSTAAHPDRAVSAAVDAFKKDPSEFVGRLIPEILGTKGAGMARGALTTGIKTAAKESLESGAQKAARESVDEGPNQVARGKDAVETKGSDPVDMATGKMFLPQTDVVLPGVLPLVFQRRVESGYQLGRWFGPSWSSTVDQRLEIDTEGVLFVTEDGRILAYPHPAPGVPVLPSHGPRWPLDREPGGYTITQPSSGRVWHFSDHSDELAVLVQIDDRHGNWITFEYDAEGAPTALVHSAGYHLKVSTSEGRVTGLRLAGGSEDGTDLELLRYGYTEGNLTETINSSGRPLRFTYDDRRRVTSWTDTNDRSYTYVYDDADRCVAEGGSDGHMTLRLDYDGTDPSTGHKVTTTTTGDGHVRRFVINDEAQVVAEIDPLGHTTRYERDRYNRLLSTTDPLGHTTELVYDEAGNPTTVTRPDGRSSTAEYNELGLPVRVVAPDRSVRSYTYDETGNRTSATAPNGALTRFTYNSAGHLTEVTDPLGHSTRIQCDRAGLPLTVTDPLGATTHFTRDALGRPVTITDPLGAVTRLTWTVEGKLTRRTAPDGTSESWTYDGEGNCTSHTDQLGAVSTFEYTHFDLLTARTGPDGVRHTFTHDHELRLTQVTNPQGLTWNYTYDAAGRLISETDFDDRELTYTHDAAGRLTSRTNALGQTTSIERNALGQITRKDAAGAITTFAYDLTDQLAHAAGPDCELTLLRDRFGRLRSETMDGRELRYEYDELGRCIGRTTPTGAASTWSYDAAGRRTRLTTSGRTIDFDYDEAGREVSRRIGDALSFTNTYDPLGRLLDQSITASDSRTVVQHRAYTYRADGNLTSIEDQLSGNRRFDLDAAGRVTAVHAANWTETYAYDESGNQTSATWPDSHPGHEATGPRTYEGTRITRAGGVRYEHDDLGRVVLRQKTRLSRKPDTWRYEWDTEDRLTSTTTPDGTLWRYTYDPLGRRTAKLRMAEDGETVVERVEFTWDGTTLCEQVTVTPAWEHRIALTWDHRGPRPITQSERRLPQEFSQQEIDTRFFTVITDLVGAPTELLDERGSVAWRTRTTLWGTTAWSSASTTYTPLRFPGQYFDAESLLHYNYFRHYDPETARYVTADPLGLAPSPNQFAYVPNPTSFLDPLGLAPVGCPEEEHLFRGTTRGYDASSGTQASGFTPTSTDPGVATAFARHSEQFGDAVVQLIPRSALDGVPTAPGYIRAEAEVGVGLSAAELGGRASIQLPVDTARDILGNMGINVPKVNSYAGITDALEWDIPKLSPDQIAQFVREAYKHG</sequence>
<evidence type="ECO:0000313" key="4">
    <source>
        <dbReference type="EMBL" id="SDK09276.1"/>
    </source>
</evidence>
<feature type="region of interest" description="Disordered" evidence="1">
    <location>
        <begin position="1183"/>
        <end position="1204"/>
    </location>
</feature>
<accession>A0A1G8Z2L3</accession>
<feature type="region of interest" description="Disordered" evidence="1">
    <location>
        <begin position="389"/>
        <end position="413"/>
    </location>
</feature>
<gene>
    <name evidence="4" type="ORF">SAMN05421806_104399</name>
</gene>
<name>A0A1G8Z2L3_9ACTN</name>
<dbReference type="Pfam" id="PF20148">
    <property type="entry name" value="DUF6531"/>
    <property type="match status" value="1"/>
</dbReference>
<proteinExistence type="predicted"/>
<protein>
    <submittedName>
        <fullName evidence="4">RHS repeat-associated core domain-containing protein</fullName>
    </submittedName>
</protein>
<keyword evidence="5" id="KW-1185">Reference proteome</keyword>
<dbReference type="InterPro" id="IPR050708">
    <property type="entry name" value="T6SS_VgrG/RHS"/>
</dbReference>